<dbReference type="RefSeq" id="WP_269474873.1">
    <property type="nucleotide sequence ID" value="NZ_AP022869.1"/>
</dbReference>
<dbReference type="NCBIfam" id="NF033539">
    <property type="entry name" value="transpos_IS1380"/>
    <property type="match status" value="1"/>
</dbReference>
<accession>A0A6F8X9C3</accession>
<dbReference type="AlphaFoldDB" id="A0A6F8X9C3"/>
<reference evidence="2 4" key="1">
    <citation type="submission" date="2020-03" db="EMBL/GenBank/DDBJ databases">
        <title>Complete Genome Sequence of Halomonas meridiana strain Eplume2, isolated from hydrothermal-plume in the north east Pacific Ocean.</title>
        <authorList>
            <person name="Kurihara Y."/>
            <person name="Kawai S."/>
            <person name="Sakai A."/>
            <person name="Galipon J."/>
            <person name="Arakawa K."/>
        </authorList>
    </citation>
    <scope>NUCLEOTIDE SEQUENCE [LARGE SCALE GENOMIC DNA]</scope>
    <source>
        <strain evidence="2 4">Eplume2</strain>
    </source>
</reference>
<evidence type="ECO:0000313" key="3">
    <source>
        <dbReference type="EMBL" id="BCB73570.1"/>
    </source>
</evidence>
<evidence type="ECO:0000313" key="4">
    <source>
        <dbReference type="Proteomes" id="UP000501053"/>
    </source>
</evidence>
<organism evidence="2 4">
    <name type="scientific">Vreelandella aquamarina</name>
    <dbReference type="NCBI Taxonomy" id="77097"/>
    <lineage>
        <taxon>Bacteria</taxon>
        <taxon>Pseudomonadati</taxon>
        <taxon>Pseudomonadota</taxon>
        <taxon>Gammaproteobacteria</taxon>
        <taxon>Oceanospirillales</taxon>
        <taxon>Halomonadaceae</taxon>
        <taxon>Vreelandella</taxon>
    </lineage>
</organism>
<dbReference type="EMBL" id="AP022869">
    <property type="protein sequence ID" value="BCB69697.1"/>
    <property type="molecule type" value="Genomic_DNA"/>
</dbReference>
<feature type="domain" description="Transposase DDE" evidence="1">
    <location>
        <begin position="8"/>
        <end position="232"/>
    </location>
</feature>
<dbReference type="InterPro" id="IPR025668">
    <property type="entry name" value="Tnp_DDE_dom"/>
</dbReference>
<dbReference type="EMBL" id="AP022869">
    <property type="protein sequence ID" value="BCB73570.1"/>
    <property type="molecule type" value="Genomic_DNA"/>
</dbReference>
<proteinExistence type="predicted"/>
<evidence type="ECO:0000259" key="1">
    <source>
        <dbReference type="Pfam" id="PF13701"/>
    </source>
</evidence>
<keyword evidence="4" id="KW-1185">Reference proteome</keyword>
<name>A0A6F8X9C3_9GAMM</name>
<dbReference type="Proteomes" id="UP000501053">
    <property type="component" value="Chromosome"/>
</dbReference>
<dbReference type="Pfam" id="PF13701">
    <property type="entry name" value="DDE_Tnp_1_4"/>
    <property type="match status" value="1"/>
</dbReference>
<evidence type="ECO:0000313" key="2">
    <source>
        <dbReference type="EMBL" id="BCB69697.1"/>
    </source>
</evidence>
<sequence>MVPQKLTFSPLSRRQIEADFSGGHITSDAGVLLLREVDKQHRLTQRLAETLTDQRDARMIRHGLNTMIRQRVYGVASGYEDLNDHEALRFDQALQTATGNASTLAGKSTLCRMEQAMDRQTIVKAHELLWHHFIEQHEKPPKEIVLDFDGTDIPVHGDQPGKFFNRYYDHHCYFPLYVFCGRHLLVSYLRTSNRGDARHSWAILALLVRFIREYWPQTRIVFRGDSTSASPDCWPGAIATRWITS</sequence>
<protein>
    <recommendedName>
        <fullName evidence="1">Transposase DDE domain-containing protein</fullName>
    </recommendedName>
</protein>
<gene>
    <name evidence="2" type="ORF">HMEPL2_00480</name>
    <name evidence="3" type="ORF">HMEPL2_39210</name>
</gene>
<dbReference type="InterPro" id="IPR047960">
    <property type="entry name" value="Transpos_IS1380"/>
</dbReference>